<dbReference type="RefSeq" id="WP_092092097.1">
    <property type="nucleotide sequence ID" value="NZ_FOQE01000012.1"/>
</dbReference>
<sequence>MALETRKQITLSGNSAIDGQVVVSLTATIPDDTGVGNVSQYVQNTELYEKNKTAVRKDVREFQDMVYAIEDEIAAEEEAVE</sequence>
<dbReference type="Proteomes" id="UP000198668">
    <property type="component" value="Unassembled WGS sequence"/>
</dbReference>
<protein>
    <submittedName>
        <fullName evidence="1">Uncharacterized protein</fullName>
    </submittedName>
</protein>
<name>A0A1I3C1N3_9LACT</name>
<keyword evidence="2" id="KW-1185">Reference proteome</keyword>
<dbReference type="OrthoDB" id="2157630at2"/>
<evidence type="ECO:0000313" key="1">
    <source>
        <dbReference type="EMBL" id="SFH68518.1"/>
    </source>
</evidence>
<gene>
    <name evidence="1" type="ORF">SAMN04489868_11227</name>
</gene>
<proteinExistence type="predicted"/>
<evidence type="ECO:0000313" key="2">
    <source>
        <dbReference type="Proteomes" id="UP000198668"/>
    </source>
</evidence>
<organism evidence="1 2">
    <name type="scientific">Pisciglobus halotolerans</name>
    <dbReference type="NCBI Taxonomy" id="745365"/>
    <lineage>
        <taxon>Bacteria</taxon>
        <taxon>Bacillati</taxon>
        <taxon>Bacillota</taxon>
        <taxon>Bacilli</taxon>
        <taxon>Lactobacillales</taxon>
        <taxon>Carnobacteriaceae</taxon>
    </lineage>
</organism>
<reference evidence="1 2" key="1">
    <citation type="submission" date="2016-10" db="EMBL/GenBank/DDBJ databases">
        <authorList>
            <person name="de Groot N.N."/>
        </authorList>
    </citation>
    <scope>NUCLEOTIDE SEQUENCE [LARGE SCALE GENOMIC DNA]</scope>
    <source>
        <strain evidence="1 2">DSM 27630</strain>
    </source>
</reference>
<dbReference type="AlphaFoldDB" id="A0A1I3C1N3"/>
<dbReference type="EMBL" id="FOQE01000012">
    <property type="protein sequence ID" value="SFH68518.1"/>
    <property type="molecule type" value="Genomic_DNA"/>
</dbReference>
<accession>A0A1I3C1N3</accession>